<proteinExistence type="predicted"/>
<dbReference type="SMART" id="SM00248">
    <property type="entry name" value="ANK"/>
    <property type="match status" value="3"/>
</dbReference>
<feature type="repeat" description="ANK" evidence="3">
    <location>
        <begin position="86"/>
        <end position="118"/>
    </location>
</feature>
<dbReference type="PROSITE" id="PS50088">
    <property type="entry name" value="ANK_REPEAT"/>
    <property type="match status" value="3"/>
</dbReference>
<dbReference type="Pfam" id="PF13637">
    <property type="entry name" value="Ank_4"/>
    <property type="match status" value="1"/>
</dbReference>
<feature type="repeat" description="ANK" evidence="3">
    <location>
        <begin position="119"/>
        <end position="151"/>
    </location>
</feature>
<dbReference type="InterPro" id="IPR002110">
    <property type="entry name" value="Ankyrin_rpt"/>
</dbReference>
<keyword evidence="1" id="KW-0677">Repeat</keyword>
<dbReference type="PANTHER" id="PTHR24171:SF9">
    <property type="entry name" value="ANKYRIN REPEAT DOMAIN-CONTAINING PROTEIN 39"/>
    <property type="match status" value="1"/>
</dbReference>
<organism evidence="4 5">
    <name type="scientific">Gluconobacter japonicus</name>
    <dbReference type="NCBI Taxonomy" id="376620"/>
    <lineage>
        <taxon>Bacteria</taxon>
        <taxon>Pseudomonadati</taxon>
        <taxon>Pseudomonadota</taxon>
        <taxon>Alphaproteobacteria</taxon>
        <taxon>Acetobacterales</taxon>
        <taxon>Acetobacteraceae</taxon>
        <taxon>Gluconobacter</taxon>
    </lineage>
</organism>
<evidence type="ECO:0000256" key="2">
    <source>
        <dbReference type="ARBA" id="ARBA00023043"/>
    </source>
</evidence>
<dbReference type="EMBL" id="BSNT01000015">
    <property type="protein sequence ID" value="GLQ58548.1"/>
    <property type="molecule type" value="Genomic_DNA"/>
</dbReference>
<dbReference type="InterPro" id="IPR036770">
    <property type="entry name" value="Ankyrin_rpt-contain_sf"/>
</dbReference>
<evidence type="ECO:0000313" key="5">
    <source>
        <dbReference type="Proteomes" id="UP001156613"/>
    </source>
</evidence>
<dbReference type="PROSITE" id="PS50297">
    <property type="entry name" value="ANK_REP_REGION"/>
    <property type="match status" value="2"/>
</dbReference>
<protein>
    <recommendedName>
        <fullName evidence="6">Ankyrin</fullName>
    </recommendedName>
</protein>
<accession>A0ABQ5WF98</accession>
<dbReference type="Gene3D" id="1.25.40.20">
    <property type="entry name" value="Ankyrin repeat-containing domain"/>
    <property type="match status" value="1"/>
</dbReference>
<reference evidence="5" key="1">
    <citation type="journal article" date="2019" name="Int. J. Syst. Evol. Microbiol.">
        <title>The Global Catalogue of Microorganisms (GCM) 10K type strain sequencing project: providing services to taxonomists for standard genome sequencing and annotation.</title>
        <authorList>
            <consortium name="The Broad Institute Genomics Platform"/>
            <consortium name="The Broad Institute Genome Sequencing Center for Infectious Disease"/>
            <person name="Wu L."/>
            <person name="Ma J."/>
        </authorList>
    </citation>
    <scope>NUCLEOTIDE SEQUENCE [LARGE SCALE GENOMIC DNA]</scope>
    <source>
        <strain evidence="5">NBRC 3271</strain>
    </source>
</reference>
<evidence type="ECO:0000256" key="1">
    <source>
        <dbReference type="ARBA" id="ARBA00022737"/>
    </source>
</evidence>
<keyword evidence="2 3" id="KW-0040">ANK repeat</keyword>
<evidence type="ECO:0000256" key="3">
    <source>
        <dbReference type="PROSITE-ProRule" id="PRU00023"/>
    </source>
</evidence>
<evidence type="ECO:0008006" key="6">
    <source>
        <dbReference type="Google" id="ProtNLM"/>
    </source>
</evidence>
<sequence length="175" mass="18839">MSPLVETVMNAQTVNFTPEQITALFIDAAREGDTDLLTQFLDAGMAIDTPDSRGYTALIVSTYNGHMEAARLLLQRNANTEATDLKGATALSGVAFKGLTDIAKILIDHGAQVDHANFSGRTPLMFAIMFGREDMARLLLNAGANPDHRDVDGVSARDLAERQNLTGLFTERTGA</sequence>
<dbReference type="Proteomes" id="UP001156613">
    <property type="component" value="Unassembled WGS sequence"/>
</dbReference>
<feature type="repeat" description="ANK" evidence="3">
    <location>
        <begin position="53"/>
        <end position="85"/>
    </location>
</feature>
<dbReference type="Pfam" id="PF12796">
    <property type="entry name" value="Ank_2"/>
    <property type="match status" value="1"/>
</dbReference>
<comment type="caution">
    <text evidence="4">The sequence shown here is derived from an EMBL/GenBank/DDBJ whole genome shotgun (WGS) entry which is preliminary data.</text>
</comment>
<dbReference type="PANTHER" id="PTHR24171">
    <property type="entry name" value="ANKYRIN REPEAT DOMAIN-CONTAINING PROTEIN 39-RELATED"/>
    <property type="match status" value="1"/>
</dbReference>
<keyword evidence="5" id="KW-1185">Reference proteome</keyword>
<dbReference type="SUPFAM" id="SSF48403">
    <property type="entry name" value="Ankyrin repeat"/>
    <property type="match status" value="1"/>
</dbReference>
<name>A0ABQ5WF98_GLUJA</name>
<gene>
    <name evidence="4" type="ORF">GCM10010937_03500</name>
</gene>
<evidence type="ECO:0000313" key="4">
    <source>
        <dbReference type="EMBL" id="GLQ58548.1"/>
    </source>
</evidence>